<name>A0A0A8YFY5_ARUDO</name>
<organism evidence="2">
    <name type="scientific">Arundo donax</name>
    <name type="common">Giant reed</name>
    <name type="synonym">Donax arundinaceus</name>
    <dbReference type="NCBI Taxonomy" id="35708"/>
    <lineage>
        <taxon>Eukaryota</taxon>
        <taxon>Viridiplantae</taxon>
        <taxon>Streptophyta</taxon>
        <taxon>Embryophyta</taxon>
        <taxon>Tracheophyta</taxon>
        <taxon>Spermatophyta</taxon>
        <taxon>Magnoliopsida</taxon>
        <taxon>Liliopsida</taxon>
        <taxon>Poales</taxon>
        <taxon>Poaceae</taxon>
        <taxon>PACMAD clade</taxon>
        <taxon>Arundinoideae</taxon>
        <taxon>Arundineae</taxon>
        <taxon>Arundo</taxon>
    </lineage>
</organism>
<keyword evidence="1" id="KW-0472">Membrane</keyword>
<protein>
    <submittedName>
        <fullName evidence="2">Uncharacterized protein</fullName>
    </submittedName>
</protein>
<evidence type="ECO:0000313" key="2">
    <source>
        <dbReference type="EMBL" id="JAD24666.1"/>
    </source>
</evidence>
<sequence>MFGVVLLPPLTRHKHVKLCSSIVIMFIVMYISLGIVCRFLEIHAKISTLFELCPPKTVGMSDISVNHVY</sequence>
<accession>A0A0A8YFY5</accession>
<reference evidence="2" key="2">
    <citation type="journal article" date="2015" name="Data Brief">
        <title>Shoot transcriptome of the giant reed, Arundo donax.</title>
        <authorList>
            <person name="Barrero R.A."/>
            <person name="Guerrero F.D."/>
            <person name="Moolhuijzen P."/>
            <person name="Goolsby J.A."/>
            <person name="Tidwell J."/>
            <person name="Bellgard S.E."/>
            <person name="Bellgard M.I."/>
        </authorList>
    </citation>
    <scope>NUCLEOTIDE SEQUENCE</scope>
    <source>
        <tissue evidence="2">Shoot tissue taken approximately 20 cm above the soil surface</tissue>
    </source>
</reference>
<feature type="transmembrane region" description="Helical" evidence="1">
    <location>
        <begin position="20"/>
        <end position="40"/>
    </location>
</feature>
<dbReference type="AlphaFoldDB" id="A0A0A8YFY5"/>
<proteinExistence type="predicted"/>
<evidence type="ECO:0000256" key="1">
    <source>
        <dbReference type="SAM" id="Phobius"/>
    </source>
</evidence>
<reference evidence="2" key="1">
    <citation type="submission" date="2014-09" db="EMBL/GenBank/DDBJ databases">
        <authorList>
            <person name="Magalhaes I.L.F."/>
            <person name="Oliveira U."/>
            <person name="Santos F.R."/>
            <person name="Vidigal T.H.D.A."/>
            <person name="Brescovit A.D."/>
            <person name="Santos A.J."/>
        </authorList>
    </citation>
    <scope>NUCLEOTIDE SEQUENCE</scope>
    <source>
        <tissue evidence="2">Shoot tissue taken approximately 20 cm above the soil surface</tissue>
    </source>
</reference>
<keyword evidence="1" id="KW-1133">Transmembrane helix</keyword>
<keyword evidence="1" id="KW-0812">Transmembrane</keyword>
<dbReference type="EMBL" id="GBRH01273229">
    <property type="protein sequence ID" value="JAD24666.1"/>
    <property type="molecule type" value="Transcribed_RNA"/>
</dbReference>